<dbReference type="Proteomes" id="UP000219369">
    <property type="component" value="Unassembled WGS sequence"/>
</dbReference>
<accession>A0A2H3U5K7</accession>
<dbReference type="VEuPathDB" id="FungiDB:FOC4_g10003979"/>
<dbReference type="VEuPathDB" id="FungiDB:FOMG_08990"/>
<reference evidence="3" key="1">
    <citation type="submission" date="2016-09" db="EMBL/GenBank/DDBJ databases">
        <authorList>
            <person name="Guldener U."/>
        </authorList>
    </citation>
    <scope>NUCLEOTIDE SEQUENCE [LARGE SCALE GENOMIC DNA]</scope>
    <source>
        <strain evidence="3">V64-1</strain>
    </source>
</reference>
<gene>
    <name evidence="2" type="ORF">FRV6_16318</name>
</gene>
<evidence type="ECO:0000313" key="2">
    <source>
        <dbReference type="EMBL" id="SCO92190.1"/>
    </source>
</evidence>
<dbReference type="VEuPathDB" id="FungiDB:FOXG_14702"/>
<dbReference type="VEuPathDB" id="FungiDB:HZS61_004857"/>
<dbReference type="OrthoDB" id="5043579at2759"/>
<dbReference type="VEuPathDB" id="FungiDB:FOC1_g10004861"/>
<evidence type="ECO:0000313" key="3">
    <source>
        <dbReference type="Proteomes" id="UP000219369"/>
    </source>
</evidence>
<organism evidence="2 3">
    <name type="scientific">Fusarium oxysporum</name>
    <name type="common">Fusarium vascular wilt</name>
    <dbReference type="NCBI Taxonomy" id="5507"/>
    <lineage>
        <taxon>Eukaryota</taxon>
        <taxon>Fungi</taxon>
        <taxon>Dikarya</taxon>
        <taxon>Ascomycota</taxon>
        <taxon>Pezizomycotina</taxon>
        <taxon>Sordariomycetes</taxon>
        <taxon>Hypocreomycetidae</taxon>
        <taxon>Hypocreales</taxon>
        <taxon>Nectriaceae</taxon>
        <taxon>Fusarium</taxon>
        <taxon>Fusarium oxysporum species complex</taxon>
    </lineage>
</organism>
<feature type="compositionally biased region" description="Basic and acidic residues" evidence="1">
    <location>
        <begin position="1"/>
        <end position="30"/>
    </location>
</feature>
<dbReference type="EMBL" id="FMJY01000010">
    <property type="protein sequence ID" value="SCO92190.1"/>
    <property type="molecule type" value="Genomic_DNA"/>
</dbReference>
<sequence>MGTKRRASELDHEAKKMKSDDSNGHDKVSPRDWVQTTPRTRKVLPRQPITDLDDLPEAARQQFDYLLQAIGDASPEILYQVNLVDQINAINSDGPFPPSFKYAPSTMNIIVGHDMHRSDAVHDYEEIGCDKIVATVVPLPYAIGCLAVEVKNPKRYTGDGLCLAYLDERRTGSTFKAKSWQKNYGLTVQSLARKAALSHNREVLGWWVREIARSETPLRPFKGKDEARQQFLSGGVYVGELTVRVSGM</sequence>
<dbReference type="AlphaFoldDB" id="A0A2H3U5K7"/>
<dbReference type="VEuPathDB" id="FungiDB:FOZG_15890"/>
<feature type="region of interest" description="Disordered" evidence="1">
    <location>
        <begin position="1"/>
        <end position="39"/>
    </location>
</feature>
<proteinExistence type="predicted"/>
<evidence type="ECO:0000256" key="1">
    <source>
        <dbReference type="SAM" id="MobiDB-lite"/>
    </source>
</evidence>
<protein>
    <submittedName>
        <fullName evidence="2">Uncharacterized protein</fullName>
    </submittedName>
</protein>
<name>A0A2H3U5K7_FUSOX</name>
<dbReference type="VEuPathDB" id="FungiDB:FOIG_09660"/>